<dbReference type="Proteomes" id="UP001596481">
    <property type="component" value="Unassembled WGS sequence"/>
</dbReference>
<dbReference type="EMBL" id="JBHTAA010000005">
    <property type="protein sequence ID" value="MFC7204983.1"/>
    <property type="molecule type" value="Genomic_DNA"/>
</dbReference>
<dbReference type="InterPro" id="IPR007355">
    <property type="entry name" value="DUF424"/>
</dbReference>
<dbReference type="RefSeq" id="WP_390225152.1">
    <property type="nucleotide sequence ID" value="NZ_JBHTAA010000005.1"/>
</dbReference>
<keyword evidence="2" id="KW-1185">Reference proteome</keyword>
<proteinExistence type="predicted"/>
<organism evidence="1 2">
    <name type="scientific">Haloferax namakaokahaiae</name>
    <dbReference type="NCBI Taxonomy" id="1748331"/>
    <lineage>
        <taxon>Archaea</taxon>
        <taxon>Methanobacteriati</taxon>
        <taxon>Methanobacteriota</taxon>
        <taxon>Stenosarchaea group</taxon>
        <taxon>Halobacteria</taxon>
        <taxon>Halobacteriales</taxon>
        <taxon>Haloferacaceae</taxon>
        <taxon>Haloferax</taxon>
    </lineage>
</organism>
<dbReference type="AlphaFoldDB" id="A0ABD5ZJ87"/>
<comment type="caution">
    <text evidence="1">The sequence shown here is derived from an EMBL/GenBank/DDBJ whole genome shotgun (WGS) entry which is preliminary data.</text>
</comment>
<gene>
    <name evidence="1" type="ORF">ACFQJC_15810</name>
</gene>
<reference evidence="1 2" key="1">
    <citation type="journal article" date="2019" name="Int. J. Syst. Evol. Microbiol.">
        <title>The Global Catalogue of Microorganisms (GCM) 10K type strain sequencing project: providing services to taxonomists for standard genome sequencing and annotation.</title>
        <authorList>
            <consortium name="The Broad Institute Genomics Platform"/>
            <consortium name="The Broad Institute Genome Sequencing Center for Infectious Disease"/>
            <person name="Wu L."/>
            <person name="Ma J."/>
        </authorList>
    </citation>
    <scope>NUCLEOTIDE SEQUENCE [LARGE SCALE GENOMIC DNA]</scope>
    <source>
        <strain evidence="1 2">DSM 29988</strain>
    </source>
</reference>
<dbReference type="Gene3D" id="3.30.1860.10">
    <property type="entry name" value="uncharacterized conserved protein from methanopyrus kandleri domain like"/>
    <property type="match status" value="1"/>
</dbReference>
<accession>A0ABD5ZJ87</accession>
<name>A0ABD5ZJ87_9EURY</name>
<evidence type="ECO:0000313" key="2">
    <source>
        <dbReference type="Proteomes" id="UP001596481"/>
    </source>
</evidence>
<dbReference type="Pfam" id="PF04242">
    <property type="entry name" value="DUF424"/>
    <property type="match status" value="1"/>
</dbReference>
<protein>
    <submittedName>
        <fullName evidence="1">DUF424 domain-containing protein</fullName>
    </submittedName>
</protein>
<sequence>MLLRERETPEGLLVSVCDSDCIGETFTGDGVSLDVTEDFYGGDDAEDADSDAVVDSLNRATVANIVGEEAVTVAIDAGLVDEETVLEVDGTLHAQLLWLR</sequence>
<evidence type="ECO:0000313" key="1">
    <source>
        <dbReference type="EMBL" id="MFC7204983.1"/>
    </source>
</evidence>